<dbReference type="Pfam" id="PF08843">
    <property type="entry name" value="AbiEii"/>
    <property type="match status" value="1"/>
</dbReference>
<comment type="caution">
    <text evidence="2">The sequence shown here is derived from an EMBL/GenBank/DDBJ whole genome shotgun (WGS) entry which is preliminary data.</text>
</comment>
<evidence type="ECO:0000313" key="2">
    <source>
        <dbReference type="EMBL" id="CBH75074.1"/>
    </source>
</evidence>
<dbReference type="EMBL" id="CABL01000005">
    <property type="protein sequence ID" value="CBH75074.1"/>
    <property type="molecule type" value="Genomic_DNA"/>
</dbReference>
<organism evidence="2">
    <name type="scientific">mine drainage metagenome</name>
    <dbReference type="NCBI Taxonomy" id="410659"/>
    <lineage>
        <taxon>unclassified sequences</taxon>
        <taxon>metagenomes</taxon>
        <taxon>ecological metagenomes</taxon>
    </lineage>
</organism>
<keyword evidence="1" id="KW-0472">Membrane</keyword>
<dbReference type="AlphaFoldDB" id="E6PF38"/>
<name>E6PF38_9ZZZZ</name>
<keyword evidence="1" id="KW-1133">Transmembrane helix</keyword>
<reference evidence="2" key="1">
    <citation type="submission" date="2009-10" db="EMBL/GenBank/DDBJ databases">
        <title>Diversity of trophic interactions inside an arsenic-rich microbial ecosystem.</title>
        <authorList>
            <person name="Bertin P.N."/>
            <person name="Heinrich-Salmeron A."/>
            <person name="Pelletier E."/>
            <person name="Goulhen-Chollet F."/>
            <person name="Arsene-Ploetze F."/>
            <person name="Gallien S."/>
            <person name="Calteau A."/>
            <person name="Vallenet D."/>
            <person name="Casiot C."/>
            <person name="Chane-Woon-Ming B."/>
            <person name="Giloteaux L."/>
            <person name="Barakat M."/>
            <person name="Bonnefoy V."/>
            <person name="Bruneel O."/>
            <person name="Chandler M."/>
            <person name="Cleiss J."/>
            <person name="Duran R."/>
            <person name="Elbaz-Poulichet F."/>
            <person name="Fonknechten N."/>
            <person name="Lauga B."/>
            <person name="Mornico D."/>
            <person name="Ortet P."/>
            <person name="Schaeffer C."/>
            <person name="Siguier P."/>
            <person name="Alexander Thil Smith A."/>
            <person name="Van Dorsselaer A."/>
            <person name="Weissenbach J."/>
            <person name="Medigue C."/>
            <person name="Le Paslier D."/>
        </authorList>
    </citation>
    <scope>NUCLEOTIDE SEQUENCE</scope>
</reference>
<proteinExistence type="predicted"/>
<sequence>MTRPIGRNVLATRVRTQADSAGIADQRMRLWVGAAALLQVMATAVLDGALPAFYVKGGFALELRFRRHARASQDIDLVIPIDMASIVAAFRTALAGRSWDNFTFRVKDAVHEREHVMQVSVQSEYLGGPWCSLIIELGGGEIEDREMVEAFPLQPFGLRDPDRVPCLNRFAQIAQKLHAASDPSPQNMRYRDLVDIFLLDSMLERDDAKLRANIEETFTRRAQHPWPSPITMKPGWREPLTRMLSDMGLELTVDQLHENIVGLIARILGIEMATNFEYVFMVLEGNPQVPNVTSFAVKNDDRYKNFVRMTSQEGYRLAYLLRYPSTTVTTAMLAVLERPKPEPT</sequence>
<evidence type="ECO:0000256" key="1">
    <source>
        <dbReference type="SAM" id="Phobius"/>
    </source>
</evidence>
<evidence type="ECO:0008006" key="3">
    <source>
        <dbReference type="Google" id="ProtNLM"/>
    </source>
</evidence>
<dbReference type="InterPro" id="IPR014942">
    <property type="entry name" value="AbiEii"/>
</dbReference>
<gene>
    <name evidence="2" type="ORF">CARN1_0249</name>
</gene>
<protein>
    <recommendedName>
        <fullName evidence="3">Protein containing DUF1814</fullName>
    </recommendedName>
</protein>
<dbReference type="Gene3D" id="3.30.460.40">
    <property type="match status" value="1"/>
</dbReference>
<accession>E6PF38</accession>
<keyword evidence="1" id="KW-0812">Transmembrane</keyword>
<feature type="transmembrane region" description="Helical" evidence="1">
    <location>
        <begin position="30"/>
        <end position="54"/>
    </location>
</feature>